<organism evidence="1 2">
    <name type="scientific">Pyropia yezoensis</name>
    <name type="common">Susabi-nori</name>
    <name type="synonym">Porphyra yezoensis</name>
    <dbReference type="NCBI Taxonomy" id="2788"/>
    <lineage>
        <taxon>Eukaryota</taxon>
        <taxon>Rhodophyta</taxon>
        <taxon>Bangiophyceae</taxon>
        <taxon>Bangiales</taxon>
        <taxon>Bangiaceae</taxon>
        <taxon>Pyropia</taxon>
    </lineage>
</organism>
<gene>
    <name evidence="1" type="ORF">I4F81_006902</name>
</gene>
<accession>A0ACC3C317</accession>
<reference evidence="1" key="1">
    <citation type="submission" date="2019-11" db="EMBL/GenBank/DDBJ databases">
        <title>Nori genome reveals adaptations in red seaweeds to the harsh intertidal environment.</title>
        <authorList>
            <person name="Wang D."/>
            <person name="Mao Y."/>
        </authorList>
    </citation>
    <scope>NUCLEOTIDE SEQUENCE</scope>
    <source>
        <tissue evidence="1">Gametophyte</tissue>
    </source>
</reference>
<sequence length="290" mass="31417">MDSSMARATFAMANAIQTVPGHAPHPAGAAANAPYYFDEAEQHAIHRAKPWASDPGHFTTVHISAVALIKMAMHARSGGALEIMGTLQGKLAANAFIITDTFPVPVVGTETRVNAVAEGYEFMVGYQSQCGAVGRRENVVGWYHSHPGYGCWLSGIDVETQRINQQYQDPFLAIVVDPVRTQSAGKVELGAFRTYPTGYVPPDAAGVAGGASGDYQSIPSNKVEDFGVHCQQYYSLDVRFFQSTLDGGLLDGVWNRYWAASLSSSPLVSNRDSRCLRMDVICRAPRLEQD</sequence>
<evidence type="ECO:0000313" key="1">
    <source>
        <dbReference type="EMBL" id="KAK1864354.1"/>
    </source>
</evidence>
<proteinExistence type="predicted"/>
<dbReference type="EMBL" id="CM020619">
    <property type="protein sequence ID" value="KAK1864354.1"/>
    <property type="molecule type" value="Genomic_DNA"/>
</dbReference>
<dbReference type="Proteomes" id="UP000798662">
    <property type="component" value="Chromosome 2"/>
</dbReference>
<protein>
    <submittedName>
        <fullName evidence="1">Uncharacterized protein</fullName>
    </submittedName>
</protein>
<evidence type="ECO:0000313" key="2">
    <source>
        <dbReference type="Proteomes" id="UP000798662"/>
    </source>
</evidence>
<name>A0ACC3C317_PYRYE</name>
<comment type="caution">
    <text evidence="1">The sequence shown here is derived from an EMBL/GenBank/DDBJ whole genome shotgun (WGS) entry which is preliminary data.</text>
</comment>
<keyword evidence="2" id="KW-1185">Reference proteome</keyword>